<proteinExistence type="predicted"/>
<organism evidence="1 2">
    <name type="scientific">Lentilactobacillus diolivorans</name>
    <dbReference type="NCBI Taxonomy" id="179838"/>
    <lineage>
        <taxon>Bacteria</taxon>
        <taxon>Bacillati</taxon>
        <taxon>Bacillota</taxon>
        <taxon>Bacilli</taxon>
        <taxon>Lactobacillales</taxon>
        <taxon>Lactobacillaceae</taxon>
        <taxon>Lentilactobacillus</taxon>
    </lineage>
</organism>
<dbReference type="EMBL" id="BKAB01000015">
    <property type="protein sequence ID" value="GEP23633.1"/>
    <property type="molecule type" value="Genomic_DNA"/>
</dbReference>
<gene>
    <name evidence="1" type="ORF">LDI01_12260</name>
</gene>
<comment type="caution">
    <text evidence="1">The sequence shown here is derived from an EMBL/GenBank/DDBJ whole genome shotgun (WGS) entry which is preliminary data.</text>
</comment>
<sequence>MVLSPDLLINFENNEVLSDKILILVKLVFHIVIRYIIQILVNTYKTDWFLKSAKLTFLGTFSNHEKRVGYCR</sequence>
<dbReference type="Proteomes" id="UP000321409">
    <property type="component" value="Unassembled WGS sequence"/>
</dbReference>
<accession>A0ABQ0XBZ9</accession>
<keyword evidence="2" id="KW-1185">Reference proteome</keyword>
<evidence type="ECO:0000313" key="1">
    <source>
        <dbReference type="EMBL" id="GEP23633.1"/>
    </source>
</evidence>
<evidence type="ECO:0000313" key="2">
    <source>
        <dbReference type="Proteomes" id="UP000321409"/>
    </source>
</evidence>
<name>A0ABQ0XBZ9_9LACO</name>
<reference evidence="1 2" key="1">
    <citation type="submission" date="2019-07" db="EMBL/GenBank/DDBJ databases">
        <title>Whole genome shotgun sequence of Lactobacillus diolivorans NBRC 107869.</title>
        <authorList>
            <person name="Hosoyama A."/>
            <person name="Uohara A."/>
            <person name="Ohji S."/>
            <person name="Ichikawa N."/>
        </authorList>
    </citation>
    <scope>NUCLEOTIDE SEQUENCE [LARGE SCALE GENOMIC DNA]</scope>
    <source>
        <strain evidence="1 2">NBRC 107869</strain>
    </source>
</reference>
<protein>
    <submittedName>
        <fullName evidence="1">Uncharacterized protein</fullName>
    </submittedName>
</protein>